<evidence type="ECO:0000313" key="1">
    <source>
        <dbReference type="EMBL" id="CAA2990562.1"/>
    </source>
</evidence>
<accession>A0A8S0SGB7</accession>
<dbReference type="Gramene" id="OE9A046462T1">
    <property type="protein sequence ID" value="OE9A046462C1"/>
    <property type="gene ID" value="OE9A046462"/>
</dbReference>
<dbReference type="EMBL" id="CACTIH010004324">
    <property type="protein sequence ID" value="CAA2990562.1"/>
    <property type="molecule type" value="Genomic_DNA"/>
</dbReference>
<organism evidence="1 2">
    <name type="scientific">Olea europaea subsp. europaea</name>
    <dbReference type="NCBI Taxonomy" id="158383"/>
    <lineage>
        <taxon>Eukaryota</taxon>
        <taxon>Viridiplantae</taxon>
        <taxon>Streptophyta</taxon>
        <taxon>Embryophyta</taxon>
        <taxon>Tracheophyta</taxon>
        <taxon>Spermatophyta</taxon>
        <taxon>Magnoliopsida</taxon>
        <taxon>eudicotyledons</taxon>
        <taxon>Gunneridae</taxon>
        <taxon>Pentapetalae</taxon>
        <taxon>asterids</taxon>
        <taxon>lamiids</taxon>
        <taxon>Lamiales</taxon>
        <taxon>Oleaceae</taxon>
        <taxon>Oleeae</taxon>
        <taxon>Olea</taxon>
    </lineage>
</organism>
<evidence type="ECO:0000313" key="2">
    <source>
        <dbReference type="Proteomes" id="UP000594638"/>
    </source>
</evidence>
<reference evidence="1 2" key="1">
    <citation type="submission" date="2019-12" db="EMBL/GenBank/DDBJ databases">
        <authorList>
            <person name="Alioto T."/>
            <person name="Alioto T."/>
            <person name="Gomez Garrido J."/>
        </authorList>
    </citation>
    <scope>NUCLEOTIDE SEQUENCE [LARGE SCALE GENOMIC DNA]</scope>
</reference>
<protein>
    <submittedName>
        <fullName evidence="1">Uncharacterized protein</fullName>
    </submittedName>
</protein>
<comment type="caution">
    <text evidence="1">The sequence shown here is derived from an EMBL/GenBank/DDBJ whole genome shotgun (WGS) entry which is preliminary data.</text>
</comment>
<proteinExistence type="predicted"/>
<sequence>MAKPLQTKKRAERSTPRVVWKPPHGSGLWPALTFEERGAVYREWTALRLAVAMYVYTPADSVAAGNGRTSFGSSYSARPKCNTGSGELHESMAEDRIISKGLFGVVGANVSSEMSFNSSAISSLNVSLLPSDESGYEDPYPHQANSSSSSVEVLIGPLIELPLTDSEED</sequence>
<keyword evidence="2" id="KW-1185">Reference proteome</keyword>
<gene>
    <name evidence="1" type="ORF">OLEA9_A046462</name>
</gene>
<name>A0A8S0SGB7_OLEEU</name>
<dbReference type="AlphaFoldDB" id="A0A8S0SGB7"/>
<dbReference type="Proteomes" id="UP000594638">
    <property type="component" value="Unassembled WGS sequence"/>
</dbReference>